<dbReference type="OrthoDB" id="32765at2"/>
<dbReference type="Gene3D" id="1.10.3450.10">
    <property type="entry name" value="TTHA0068-like"/>
    <property type="match status" value="1"/>
</dbReference>
<name>A0A399ECC2_9DEIN</name>
<proteinExistence type="predicted"/>
<evidence type="ECO:0000313" key="1">
    <source>
        <dbReference type="EMBL" id="RIH81143.1"/>
    </source>
</evidence>
<protein>
    <recommendedName>
        <fullName evidence="3">DUF309 domain-containing protein</fullName>
    </recommendedName>
</protein>
<dbReference type="RefSeq" id="WP_119316277.1">
    <property type="nucleotide sequence ID" value="NZ_QXDL01000202.1"/>
</dbReference>
<dbReference type="Pfam" id="PF03745">
    <property type="entry name" value="DUF309"/>
    <property type="match status" value="1"/>
</dbReference>
<dbReference type="Proteomes" id="UP000265715">
    <property type="component" value="Unassembled WGS sequence"/>
</dbReference>
<sequence>MVGQGSPGSPDGGGGGWLEAAPEFAHARELWERGEFWEVHEALEPLWMRLEGERREAVHGLILLAAALHKARSSPTGGWRNFAKALRHLEGLPGVYAGLDLSETVAEVWRALERPGYRPRLCVASP</sequence>
<keyword evidence="2" id="KW-1185">Reference proteome</keyword>
<reference evidence="1 2" key="1">
    <citation type="submission" date="2018-08" db="EMBL/GenBank/DDBJ databases">
        <title>Meiothermus terrae DSM 26712 genome sequencing project.</title>
        <authorList>
            <person name="Da Costa M.S."/>
            <person name="Albuquerque L."/>
            <person name="Raposo P."/>
            <person name="Froufe H.J.C."/>
            <person name="Barroso C.S."/>
            <person name="Egas C."/>
        </authorList>
    </citation>
    <scope>NUCLEOTIDE SEQUENCE [LARGE SCALE GENOMIC DNA]</scope>
    <source>
        <strain evidence="1 2">DSM 26712</strain>
    </source>
</reference>
<accession>A0A399ECC2</accession>
<dbReference type="EMBL" id="QXDL01000202">
    <property type="protein sequence ID" value="RIH81143.1"/>
    <property type="molecule type" value="Genomic_DNA"/>
</dbReference>
<gene>
    <name evidence="1" type="ORF">Mterra_03362</name>
</gene>
<organism evidence="1 2">
    <name type="scientific">Calidithermus terrae</name>
    <dbReference type="NCBI Taxonomy" id="1408545"/>
    <lineage>
        <taxon>Bacteria</taxon>
        <taxon>Thermotogati</taxon>
        <taxon>Deinococcota</taxon>
        <taxon>Deinococci</taxon>
        <taxon>Thermales</taxon>
        <taxon>Thermaceae</taxon>
        <taxon>Calidithermus</taxon>
    </lineage>
</organism>
<dbReference type="AlphaFoldDB" id="A0A399ECC2"/>
<comment type="caution">
    <text evidence="1">The sequence shown here is derived from an EMBL/GenBank/DDBJ whole genome shotgun (WGS) entry which is preliminary data.</text>
</comment>
<evidence type="ECO:0008006" key="3">
    <source>
        <dbReference type="Google" id="ProtNLM"/>
    </source>
</evidence>
<dbReference type="SUPFAM" id="SSF140663">
    <property type="entry name" value="TTHA0068-like"/>
    <property type="match status" value="1"/>
</dbReference>
<dbReference type="InterPro" id="IPR023203">
    <property type="entry name" value="TTHA0068_sf"/>
</dbReference>
<dbReference type="InterPro" id="IPR005500">
    <property type="entry name" value="DUF309"/>
</dbReference>
<evidence type="ECO:0000313" key="2">
    <source>
        <dbReference type="Proteomes" id="UP000265715"/>
    </source>
</evidence>